<accession>A0ABX3U9T5</accession>
<dbReference type="EMBL" id="MWPR01000060">
    <property type="protein sequence ID" value="ORJ47760.1"/>
    <property type="molecule type" value="Genomic_DNA"/>
</dbReference>
<name>A0ABX3U9T5_KLUIN</name>
<feature type="region of interest" description="Disordered" evidence="1">
    <location>
        <begin position="54"/>
        <end position="78"/>
    </location>
</feature>
<reference evidence="2 3" key="1">
    <citation type="submission" date="2017-02" db="EMBL/GenBank/DDBJ databases">
        <title>Draft genome sequence of a Kluyvera intermedia isolate from a patient with a pancreatic abscess.</title>
        <authorList>
            <person name="Thele R."/>
        </authorList>
    </citation>
    <scope>NUCLEOTIDE SEQUENCE [LARGE SCALE GENOMIC DNA]</scope>
    <source>
        <strain evidence="2 3">FOSA7093</strain>
    </source>
</reference>
<evidence type="ECO:0000313" key="2">
    <source>
        <dbReference type="EMBL" id="ORJ47760.1"/>
    </source>
</evidence>
<organism evidence="2 3">
    <name type="scientific">Kluyvera intermedia</name>
    <name type="common">Enterobacter intermedius</name>
    <dbReference type="NCBI Taxonomy" id="61648"/>
    <lineage>
        <taxon>Bacteria</taxon>
        <taxon>Pseudomonadati</taxon>
        <taxon>Pseudomonadota</taxon>
        <taxon>Gammaproteobacteria</taxon>
        <taxon>Enterobacterales</taxon>
        <taxon>Enterobacteriaceae</taxon>
        <taxon>Kluyvera</taxon>
    </lineage>
</organism>
<sequence>MAAIKSYAYERFFSGISDNMLNGDDDGGYVDFGHGSVLHVHAALHFGNQSEMALGQGSSTLPGHERDMKHSVSELPVS</sequence>
<evidence type="ECO:0000313" key="3">
    <source>
        <dbReference type="Proteomes" id="UP000192521"/>
    </source>
</evidence>
<proteinExistence type="predicted"/>
<keyword evidence="3" id="KW-1185">Reference proteome</keyword>
<dbReference type="RefSeq" id="WP_085007564.1">
    <property type="nucleotide sequence ID" value="NZ_MWPR01000060.1"/>
</dbReference>
<dbReference type="Proteomes" id="UP000192521">
    <property type="component" value="Unassembled WGS sequence"/>
</dbReference>
<protein>
    <submittedName>
        <fullName evidence="2">Uncharacterized protein</fullName>
    </submittedName>
</protein>
<evidence type="ECO:0000256" key="1">
    <source>
        <dbReference type="SAM" id="MobiDB-lite"/>
    </source>
</evidence>
<comment type="caution">
    <text evidence="2">The sequence shown here is derived from an EMBL/GenBank/DDBJ whole genome shotgun (WGS) entry which is preliminary data.</text>
</comment>
<gene>
    <name evidence="2" type="ORF">B2M27_24290</name>
</gene>
<feature type="compositionally biased region" description="Basic and acidic residues" evidence="1">
    <location>
        <begin position="63"/>
        <end position="72"/>
    </location>
</feature>